<dbReference type="EMBL" id="CADCXV010000135">
    <property type="protein sequence ID" value="CAB0028401.1"/>
    <property type="molecule type" value="Genomic_DNA"/>
</dbReference>
<organism evidence="1 2">
    <name type="scientific">Trichogramma brassicae</name>
    <dbReference type="NCBI Taxonomy" id="86971"/>
    <lineage>
        <taxon>Eukaryota</taxon>
        <taxon>Metazoa</taxon>
        <taxon>Ecdysozoa</taxon>
        <taxon>Arthropoda</taxon>
        <taxon>Hexapoda</taxon>
        <taxon>Insecta</taxon>
        <taxon>Pterygota</taxon>
        <taxon>Neoptera</taxon>
        <taxon>Endopterygota</taxon>
        <taxon>Hymenoptera</taxon>
        <taxon>Apocrita</taxon>
        <taxon>Proctotrupomorpha</taxon>
        <taxon>Chalcidoidea</taxon>
        <taxon>Trichogrammatidae</taxon>
        <taxon>Trichogramma</taxon>
    </lineage>
</organism>
<reference evidence="1 2" key="1">
    <citation type="submission" date="2020-02" db="EMBL/GenBank/DDBJ databases">
        <authorList>
            <person name="Ferguson B K."/>
        </authorList>
    </citation>
    <scope>NUCLEOTIDE SEQUENCE [LARGE SCALE GENOMIC DNA]</scope>
</reference>
<protein>
    <submittedName>
        <fullName evidence="1">Uncharacterized protein</fullName>
    </submittedName>
</protein>
<name>A0A6H5I1T2_9HYME</name>
<gene>
    <name evidence="1" type="ORF">TBRA_LOCUS578</name>
</gene>
<dbReference type="Proteomes" id="UP000479190">
    <property type="component" value="Unassembled WGS sequence"/>
</dbReference>
<keyword evidence="2" id="KW-1185">Reference proteome</keyword>
<sequence>MKNWCWTAACEKGQEQMKTPGPPRRTSGTLNRVLRAPTLTWMVRKKTGRRQLLVRQRTRKPRRTKILLLSQLFEHPPRVPHPRYRFVSDSCTTHANFDGMLPQGLTAFQSTHQLSAVSPTPRCQATAVWAMVSVCICQLRNSSA</sequence>
<evidence type="ECO:0000313" key="1">
    <source>
        <dbReference type="EMBL" id="CAB0028401.1"/>
    </source>
</evidence>
<accession>A0A6H5I1T2</accession>
<evidence type="ECO:0000313" key="2">
    <source>
        <dbReference type="Proteomes" id="UP000479190"/>
    </source>
</evidence>
<proteinExistence type="predicted"/>
<dbReference type="AlphaFoldDB" id="A0A6H5I1T2"/>